<dbReference type="InterPro" id="IPR000524">
    <property type="entry name" value="Tscrpt_reg_HTH_GntR"/>
</dbReference>
<proteinExistence type="predicted"/>
<dbReference type="RefSeq" id="WP_192755341.1">
    <property type="nucleotide sequence ID" value="NZ_BAABJL010000005.1"/>
</dbReference>
<evidence type="ECO:0000313" key="5">
    <source>
        <dbReference type="EMBL" id="MBE1612260.1"/>
    </source>
</evidence>
<evidence type="ECO:0000313" key="6">
    <source>
        <dbReference type="Proteomes" id="UP000638648"/>
    </source>
</evidence>
<dbReference type="GO" id="GO:0003677">
    <property type="term" value="F:DNA binding"/>
    <property type="evidence" value="ECO:0007669"/>
    <property type="project" value="UniProtKB-KW"/>
</dbReference>
<comment type="caution">
    <text evidence="5">The sequence shown here is derived from an EMBL/GenBank/DDBJ whole genome shotgun (WGS) entry which is preliminary data.</text>
</comment>
<organism evidence="5 6">
    <name type="scientific">Actinopolymorpha pittospori</name>
    <dbReference type="NCBI Taxonomy" id="648752"/>
    <lineage>
        <taxon>Bacteria</taxon>
        <taxon>Bacillati</taxon>
        <taxon>Actinomycetota</taxon>
        <taxon>Actinomycetes</taxon>
        <taxon>Propionibacteriales</taxon>
        <taxon>Actinopolymorphaceae</taxon>
        <taxon>Actinopolymorpha</taxon>
    </lineage>
</organism>
<accession>A0A927N407</accession>
<dbReference type="EMBL" id="JADBEM010000001">
    <property type="protein sequence ID" value="MBE1612260.1"/>
    <property type="molecule type" value="Genomic_DNA"/>
</dbReference>
<dbReference type="SMART" id="SM00895">
    <property type="entry name" value="FCD"/>
    <property type="match status" value="1"/>
</dbReference>
<gene>
    <name evidence="5" type="ORF">HEB94_009108</name>
</gene>
<dbReference type="SUPFAM" id="SSF46785">
    <property type="entry name" value="Winged helix' DNA-binding domain"/>
    <property type="match status" value="1"/>
</dbReference>
<dbReference type="SUPFAM" id="SSF48008">
    <property type="entry name" value="GntR ligand-binding domain-like"/>
    <property type="match status" value="1"/>
</dbReference>
<dbReference type="InterPro" id="IPR008920">
    <property type="entry name" value="TF_FadR/GntR_C"/>
</dbReference>
<dbReference type="Pfam" id="PF00392">
    <property type="entry name" value="GntR"/>
    <property type="match status" value="1"/>
</dbReference>
<dbReference type="Gene3D" id="1.10.10.10">
    <property type="entry name" value="Winged helix-like DNA-binding domain superfamily/Winged helix DNA-binding domain"/>
    <property type="match status" value="1"/>
</dbReference>
<dbReference type="PROSITE" id="PS50949">
    <property type="entry name" value="HTH_GNTR"/>
    <property type="match status" value="1"/>
</dbReference>
<dbReference type="InterPro" id="IPR011711">
    <property type="entry name" value="GntR_C"/>
</dbReference>
<name>A0A927N407_9ACTN</name>
<dbReference type="Gene3D" id="1.20.120.530">
    <property type="entry name" value="GntR ligand-binding domain-like"/>
    <property type="match status" value="1"/>
</dbReference>
<dbReference type="AlphaFoldDB" id="A0A927N407"/>
<feature type="domain" description="HTH gntR-type" evidence="4">
    <location>
        <begin position="8"/>
        <end position="75"/>
    </location>
</feature>
<evidence type="ECO:0000256" key="3">
    <source>
        <dbReference type="ARBA" id="ARBA00023163"/>
    </source>
</evidence>
<dbReference type="PANTHER" id="PTHR43537:SF45">
    <property type="entry name" value="GNTR FAMILY REGULATORY PROTEIN"/>
    <property type="match status" value="1"/>
</dbReference>
<dbReference type="PANTHER" id="PTHR43537">
    <property type="entry name" value="TRANSCRIPTIONAL REGULATOR, GNTR FAMILY"/>
    <property type="match status" value="1"/>
</dbReference>
<evidence type="ECO:0000259" key="4">
    <source>
        <dbReference type="PROSITE" id="PS50949"/>
    </source>
</evidence>
<dbReference type="GO" id="GO:0003700">
    <property type="term" value="F:DNA-binding transcription factor activity"/>
    <property type="evidence" value="ECO:0007669"/>
    <property type="project" value="InterPro"/>
</dbReference>
<dbReference type="Pfam" id="PF07729">
    <property type="entry name" value="FCD"/>
    <property type="match status" value="1"/>
</dbReference>
<dbReference type="Proteomes" id="UP000638648">
    <property type="component" value="Unassembled WGS sequence"/>
</dbReference>
<dbReference type="InterPro" id="IPR036388">
    <property type="entry name" value="WH-like_DNA-bd_sf"/>
</dbReference>
<keyword evidence="1" id="KW-0805">Transcription regulation</keyword>
<keyword evidence="2 5" id="KW-0238">DNA-binding</keyword>
<dbReference type="SMART" id="SM00345">
    <property type="entry name" value="HTH_GNTR"/>
    <property type="match status" value="1"/>
</dbReference>
<reference evidence="5" key="1">
    <citation type="submission" date="2020-10" db="EMBL/GenBank/DDBJ databases">
        <title>Sequencing the genomes of 1000 actinobacteria strains.</title>
        <authorList>
            <person name="Klenk H.-P."/>
        </authorList>
    </citation>
    <scope>NUCLEOTIDE SEQUENCE</scope>
    <source>
        <strain evidence="5">DSM 45354</strain>
    </source>
</reference>
<evidence type="ECO:0000256" key="1">
    <source>
        <dbReference type="ARBA" id="ARBA00023015"/>
    </source>
</evidence>
<keyword evidence="3" id="KW-0804">Transcription</keyword>
<evidence type="ECO:0000256" key="2">
    <source>
        <dbReference type="ARBA" id="ARBA00023125"/>
    </source>
</evidence>
<keyword evidence="6" id="KW-1185">Reference proteome</keyword>
<protein>
    <submittedName>
        <fullName evidence="5">DNA-binding GntR family transcriptional regulator</fullName>
    </submittedName>
</protein>
<sequence length="240" mass="25457">MDLQLETRSLVDAVTHALRDRILTGEIPAGAALTEQTVATGANVARPTAKAAIERLTHEGLLRRGANKTARVPQLDADDIADLYFSRMFLEREAVAALARASTVPEPACDAHRRFQIAAKDRSLTGIVEADIDFHVALVAALNSPRVSRMHTSVMGEAHLCMAQVQAHRLLTAKTIATEHGAIVDAIASGEEETAARLLVDHLERARDRLVNNLAVISATAAGAAATVPDPSPDTAAAES</sequence>
<dbReference type="InterPro" id="IPR036390">
    <property type="entry name" value="WH_DNA-bd_sf"/>
</dbReference>